<sequence>MDVRQSHRVYCLYVRQLTREEIMKGSRKLETLRDLRQKNRKGEVTVLKIEDWVLLKNKVTSDTRIHQFAKFMPLYSGLYKIIAKPHPNTYQIADPVTNEIKGVYNMTNLKFYHRRDD</sequence>
<dbReference type="Proteomes" id="UP000007266">
    <property type="component" value="Unassembled WGS sequence"/>
</dbReference>
<accession>D7ELU2</accession>
<evidence type="ECO:0000313" key="1">
    <source>
        <dbReference type="EMBL" id="EFA12346.2"/>
    </source>
</evidence>
<proteinExistence type="predicted"/>
<protein>
    <submittedName>
        <fullName evidence="1">Uncharacterized protein</fullName>
    </submittedName>
</protein>
<dbReference type="HOGENOM" id="CLU_2375543_0_0_1"/>
<keyword evidence="2" id="KW-1185">Reference proteome</keyword>
<dbReference type="AlphaFoldDB" id="D7ELU2"/>
<evidence type="ECO:0000313" key="2">
    <source>
        <dbReference type="Proteomes" id="UP000007266"/>
    </source>
</evidence>
<gene>
    <name evidence="1" type="primary">AUGUSTUS-3.0.2_01852</name>
    <name evidence="1" type="ORF">TcasGA2_TC001852</name>
</gene>
<reference evidence="1 2" key="1">
    <citation type="journal article" date="2008" name="Nature">
        <title>The genome of the model beetle and pest Tribolium castaneum.</title>
        <authorList>
            <consortium name="Tribolium Genome Sequencing Consortium"/>
            <person name="Richards S."/>
            <person name="Gibbs R.A."/>
            <person name="Weinstock G.M."/>
            <person name="Brown S.J."/>
            <person name="Denell R."/>
            <person name="Beeman R.W."/>
            <person name="Gibbs R."/>
            <person name="Beeman R.W."/>
            <person name="Brown S.J."/>
            <person name="Bucher G."/>
            <person name="Friedrich M."/>
            <person name="Grimmelikhuijzen C.J."/>
            <person name="Klingler M."/>
            <person name="Lorenzen M."/>
            <person name="Richards S."/>
            <person name="Roth S."/>
            <person name="Schroder R."/>
            <person name="Tautz D."/>
            <person name="Zdobnov E.M."/>
            <person name="Muzny D."/>
            <person name="Gibbs R.A."/>
            <person name="Weinstock G.M."/>
            <person name="Attaway T."/>
            <person name="Bell S."/>
            <person name="Buhay C.J."/>
            <person name="Chandrabose M.N."/>
            <person name="Chavez D."/>
            <person name="Clerk-Blankenburg K.P."/>
            <person name="Cree A."/>
            <person name="Dao M."/>
            <person name="Davis C."/>
            <person name="Chacko J."/>
            <person name="Dinh H."/>
            <person name="Dugan-Rocha S."/>
            <person name="Fowler G."/>
            <person name="Garner T.T."/>
            <person name="Garnes J."/>
            <person name="Gnirke A."/>
            <person name="Hawes A."/>
            <person name="Hernandez J."/>
            <person name="Hines S."/>
            <person name="Holder M."/>
            <person name="Hume J."/>
            <person name="Jhangiani S.N."/>
            <person name="Joshi V."/>
            <person name="Khan Z.M."/>
            <person name="Jackson L."/>
            <person name="Kovar C."/>
            <person name="Kowis A."/>
            <person name="Lee S."/>
            <person name="Lewis L.R."/>
            <person name="Margolis J."/>
            <person name="Morgan M."/>
            <person name="Nazareth L.V."/>
            <person name="Nguyen N."/>
            <person name="Okwuonu G."/>
            <person name="Parker D."/>
            <person name="Richards S."/>
            <person name="Ruiz S.J."/>
            <person name="Santibanez J."/>
            <person name="Savard J."/>
            <person name="Scherer S.E."/>
            <person name="Schneider B."/>
            <person name="Sodergren E."/>
            <person name="Tautz D."/>
            <person name="Vattahil S."/>
            <person name="Villasana D."/>
            <person name="White C.S."/>
            <person name="Wright R."/>
            <person name="Park Y."/>
            <person name="Beeman R.W."/>
            <person name="Lord J."/>
            <person name="Oppert B."/>
            <person name="Lorenzen M."/>
            <person name="Brown S."/>
            <person name="Wang L."/>
            <person name="Savard J."/>
            <person name="Tautz D."/>
            <person name="Richards S."/>
            <person name="Weinstock G."/>
            <person name="Gibbs R.A."/>
            <person name="Liu Y."/>
            <person name="Worley K."/>
            <person name="Weinstock G."/>
            <person name="Elsik C.G."/>
            <person name="Reese J.T."/>
            <person name="Elhaik E."/>
            <person name="Landan G."/>
            <person name="Graur D."/>
            <person name="Arensburger P."/>
            <person name="Atkinson P."/>
            <person name="Beeman R.W."/>
            <person name="Beidler J."/>
            <person name="Brown S.J."/>
            <person name="Demuth J.P."/>
            <person name="Drury D.W."/>
            <person name="Du Y.Z."/>
            <person name="Fujiwara H."/>
            <person name="Lorenzen M."/>
            <person name="Maselli V."/>
            <person name="Osanai M."/>
            <person name="Park Y."/>
            <person name="Robertson H.M."/>
            <person name="Tu Z."/>
            <person name="Wang J.J."/>
            <person name="Wang S."/>
            <person name="Richards S."/>
            <person name="Song H."/>
            <person name="Zhang L."/>
            <person name="Sodergren E."/>
            <person name="Werner D."/>
            <person name="Stanke M."/>
            <person name="Morgenstern B."/>
            <person name="Solovyev V."/>
            <person name="Kosarev P."/>
            <person name="Brown G."/>
            <person name="Chen H.C."/>
            <person name="Ermolaeva O."/>
            <person name="Hlavina W."/>
            <person name="Kapustin Y."/>
            <person name="Kiryutin B."/>
            <person name="Kitts P."/>
            <person name="Maglott D."/>
            <person name="Pruitt K."/>
            <person name="Sapojnikov V."/>
            <person name="Souvorov A."/>
            <person name="Mackey A.J."/>
            <person name="Waterhouse R.M."/>
            <person name="Wyder S."/>
            <person name="Zdobnov E.M."/>
            <person name="Zdobnov E.M."/>
            <person name="Wyder S."/>
            <person name="Kriventseva E.V."/>
            <person name="Kadowaki T."/>
            <person name="Bork P."/>
            <person name="Aranda M."/>
            <person name="Bao R."/>
            <person name="Beermann A."/>
            <person name="Berns N."/>
            <person name="Bolognesi R."/>
            <person name="Bonneton F."/>
            <person name="Bopp D."/>
            <person name="Brown S.J."/>
            <person name="Bucher G."/>
            <person name="Butts T."/>
            <person name="Chaumot A."/>
            <person name="Denell R.E."/>
            <person name="Ferrier D.E."/>
            <person name="Friedrich M."/>
            <person name="Gordon C.M."/>
            <person name="Jindra M."/>
            <person name="Klingler M."/>
            <person name="Lan Q."/>
            <person name="Lattorff H.M."/>
            <person name="Laudet V."/>
            <person name="von Levetsow C."/>
            <person name="Liu Z."/>
            <person name="Lutz R."/>
            <person name="Lynch J.A."/>
            <person name="da Fonseca R.N."/>
            <person name="Posnien N."/>
            <person name="Reuter R."/>
            <person name="Roth S."/>
            <person name="Savard J."/>
            <person name="Schinko J.B."/>
            <person name="Schmitt C."/>
            <person name="Schoppmeier M."/>
            <person name="Schroder R."/>
            <person name="Shippy T.D."/>
            <person name="Simonnet F."/>
            <person name="Marques-Souza H."/>
            <person name="Tautz D."/>
            <person name="Tomoyasu Y."/>
            <person name="Trauner J."/>
            <person name="Van der Zee M."/>
            <person name="Vervoort M."/>
            <person name="Wittkopp N."/>
            <person name="Wimmer E.A."/>
            <person name="Yang X."/>
            <person name="Jones A.K."/>
            <person name="Sattelle D.B."/>
            <person name="Ebert P.R."/>
            <person name="Nelson D."/>
            <person name="Scott J.G."/>
            <person name="Beeman R.W."/>
            <person name="Muthukrishnan S."/>
            <person name="Kramer K.J."/>
            <person name="Arakane Y."/>
            <person name="Beeman R.W."/>
            <person name="Zhu Q."/>
            <person name="Hogenkamp D."/>
            <person name="Dixit R."/>
            <person name="Oppert B."/>
            <person name="Jiang H."/>
            <person name="Zou Z."/>
            <person name="Marshall J."/>
            <person name="Elpidina E."/>
            <person name="Vinokurov K."/>
            <person name="Oppert C."/>
            <person name="Zou Z."/>
            <person name="Evans J."/>
            <person name="Lu Z."/>
            <person name="Zhao P."/>
            <person name="Sumathipala N."/>
            <person name="Altincicek B."/>
            <person name="Vilcinskas A."/>
            <person name="Williams M."/>
            <person name="Hultmark D."/>
            <person name="Hetru C."/>
            <person name="Jiang H."/>
            <person name="Grimmelikhuijzen C.J."/>
            <person name="Hauser F."/>
            <person name="Cazzamali G."/>
            <person name="Williamson M."/>
            <person name="Park Y."/>
            <person name="Li B."/>
            <person name="Tanaka Y."/>
            <person name="Predel R."/>
            <person name="Neupert S."/>
            <person name="Schachtner J."/>
            <person name="Verleyen P."/>
            <person name="Raible F."/>
            <person name="Bork P."/>
            <person name="Friedrich M."/>
            <person name="Walden K.K."/>
            <person name="Robertson H.M."/>
            <person name="Angeli S."/>
            <person name="Foret S."/>
            <person name="Bucher G."/>
            <person name="Schuetz S."/>
            <person name="Maleszka R."/>
            <person name="Wimmer E.A."/>
            <person name="Beeman R.W."/>
            <person name="Lorenzen M."/>
            <person name="Tomoyasu Y."/>
            <person name="Miller S.C."/>
            <person name="Grossmann D."/>
            <person name="Bucher G."/>
        </authorList>
    </citation>
    <scope>NUCLEOTIDE SEQUENCE [LARGE SCALE GENOMIC DNA]</scope>
    <source>
        <strain evidence="1 2">Georgia GA2</strain>
    </source>
</reference>
<organism evidence="1 2">
    <name type="scientific">Tribolium castaneum</name>
    <name type="common">Red flour beetle</name>
    <dbReference type="NCBI Taxonomy" id="7070"/>
    <lineage>
        <taxon>Eukaryota</taxon>
        <taxon>Metazoa</taxon>
        <taxon>Ecdysozoa</taxon>
        <taxon>Arthropoda</taxon>
        <taxon>Hexapoda</taxon>
        <taxon>Insecta</taxon>
        <taxon>Pterygota</taxon>
        <taxon>Neoptera</taxon>
        <taxon>Endopterygota</taxon>
        <taxon>Coleoptera</taxon>
        <taxon>Polyphaga</taxon>
        <taxon>Cucujiformia</taxon>
        <taxon>Tenebrionidae</taxon>
        <taxon>Tenebrionidae incertae sedis</taxon>
        <taxon>Tribolium</taxon>
    </lineage>
</organism>
<name>D7ELU2_TRICA</name>
<reference evidence="1 2" key="2">
    <citation type="journal article" date="2010" name="Nucleic Acids Res.">
        <title>BeetleBase in 2010: revisions to provide comprehensive genomic information for Tribolium castaneum.</title>
        <authorList>
            <person name="Kim H.S."/>
            <person name="Murphy T."/>
            <person name="Xia J."/>
            <person name="Caragea D."/>
            <person name="Park Y."/>
            <person name="Beeman R.W."/>
            <person name="Lorenzen M.D."/>
            <person name="Butcher S."/>
            <person name="Manak J.R."/>
            <person name="Brown S.J."/>
        </authorList>
    </citation>
    <scope>NUCLEOTIDE SEQUENCE [LARGE SCALE GENOMIC DNA]</scope>
    <source>
        <strain evidence="1 2">Georgia GA2</strain>
    </source>
</reference>
<dbReference type="EMBL" id="KQ972804">
    <property type="protein sequence ID" value="EFA12346.2"/>
    <property type="molecule type" value="Genomic_DNA"/>
</dbReference>
<dbReference type="InParanoid" id="D7ELU2"/>